<comment type="caution">
    <text evidence="1">The sequence shown here is derived from an EMBL/GenBank/DDBJ whole genome shotgun (WGS) entry which is preliminary data.</text>
</comment>
<reference evidence="1 2" key="1">
    <citation type="submission" date="2022-11" db="EMBL/GenBank/DDBJ databases">
        <title>Whole genome sequence of Eschrichtius robustus ER-17-0199.</title>
        <authorList>
            <person name="Bruniche-Olsen A."/>
            <person name="Black A.N."/>
            <person name="Fields C.J."/>
            <person name="Walden K."/>
            <person name="Dewoody J.A."/>
        </authorList>
    </citation>
    <scope>NUCLEOTIDE SEQUENCE [LARGE SCALE GENOMIC DNA]</scope>
    <source>
        <strain evidence="1">ER-17-0199</strain>
        <tissue evidence="1">Blubber</tissue>
    </source>
</reference>
<gene>
    <name evidence="1" type="ORF">J1605_006448</name>
</gene>
<evidence type="ECO:0000313" key="1">
    <source>
        <dbReference type="EMBL" id="KAJ8786228.1"/>
    </source>
</evidence>
<accession>A0AB34H1Q1</accession>
<organism evidence="1 2">
    <name type="scientific">Eschrichtius robustus</name>
    <name type="common">California gray whale</name>
    <name type="synonym">Eschrichtius gibbosus</name>
    <dbReference type="NCBI Taxonomy" id="9764"/>
    <lineage>
        <taxon>Eukaryota</taxon>
        <taxon>Metazoa</taxon>
        <taxon>Chordata</taxon>
        <taxon>Craniata</taxon>
        <taxon>Vertebrata</taxon>
        <taxon>Euteleostomi</taxon>
        <taxon>Mammalia</taxon>
        <taxon>Eutheria</taxon>
        <taxon>Laurasiatheria</taxon>
        <taxon>Artiodactyla</taxon>
        <taxon>Whippomorpha</taxon>
        <taxon>Cetacea</taxon>
        <taxon>Mysticeti</taxon>
        <taxon>Eschrichtiidae</taxon>
        <taxon>Eschrichtius</taxon>
    </lineage>
</organism>
<proteinExistence type="predicted"/>
<name>A0AB34H1Q1_ESCRO</name>
<dbReference type="EMBL" id="JAIQCJ010001995">
    <property type="protein sequence ID" value="KAJ8786228.1"/>
    <property type="molecule type" value="Genomic_DNA"/>
</dbReference>
<protein>
    <submittedName>
        <fullName evidence="1">Uncharacterized protein</fullName>
    </submittedName>
</protein>
<dbReference type="AlphaFoldDB" id="A0AB34H1Q1"/>
<sequence>MLTCGGRDQGSFVKEEKYLALTPETFSKTCLWASLVAQWLRIHLPMQGTQVQALVRKIPHAAEQLSPPGQRSTQHCLGTFGPSFLREHFALLPSVTNSTALAPPSPQLPNTCPTSSPAFTATAIVLGWAPALHAPAISAANPFTQNDLLCVFLSFPFRHKVLFWASLVAQWLRIRLPMQGTRVQALVREDPTCGGATKPVHHSY</sequence>
<evidence type="ECO:0000313" key="2">
    <source>
        <dbReference type="Proteomes" id="UP001159641"/>
    </source>
</evidence>
<dbReference type="Proteomes" id="UP001159641">
    <property type="component" value="Unassembled WGS sequence"/>
</dbReference>
<keyword evidence="2" id="KW-1185">Reference proteome</keyword>